<organism evidence="1 2">
    <name type="scientific">Eretmocerus hayati</name>
    <dbReference type="NCBI Taxonomy" id="131215"/>
    <lineage>
        <taxon>Eukaryota</taxon>
        <taxon>Metazoa</taxon>
        <taxon>Ecdysozoa</taxon>
        <taxon>Arthropoda</taxon>
        <taxon>Hexapoda</taxon>
        <taxon>Insecta</taxon>
        <taxon>Pterygota</taxon>
        <taxon>Neoptera</taxon>
        <taxon>Endopterygota</taxon>
        <taxon>Hymenoptera</taxon>
        <taxon>Apocrita</taxon>
        <taxon>Proctotrupomorpha</taxon>
        <taxon>Chalcidoidea</taxon>
        <taxon>Aphelinidae</taxon>
        <taxon>Aphelininae</taxon>
        <taxon>Eretmocerus</taxon>
    </lineage>
</organism>
<name>A0ACC2P382_9HYME</name>
<sequence length="229" mass="26328">MVFLKIWTWDRQIKRLLDFNANDSSISLDDVITKASSKLEIKGELIVLESDGSLIDAIDMLKHFQNEPFIILQRNREWQEQAILSPLVVPWVTQNPENSEIIDGAVSNSLDSSKSSEVATDVVENQENQSMESLESETNSEQSDPNEKVPPKNDAVQETLKKRRIKHWDEFEIAWECFSPKMLAELEAGARTPELIKYCVHTVVNDMKYFSHTLPIAVRRRVAKKMLDR</sequence>
<accession>A0ACC2P382</accession>
<comment type="caution">
    <text evidence="1">The sequence shown here is derived from an EMBL/GenBank/DDBJ whole genome shotgun (WGS) entry which is preliminary data.</text>
</comment>
<evidence type="ECO:0000313" key="1">
    <source>
        <dbReference type="EMBL" id="KAJ8677521.1"/>
    </source>
</evidence>
<dbReference type="EMBL" id="CM056742">
    <property type="protein sequence ID" value="KAJ8677521.1"/>
    <property type="molecule type" value="Genomic_DNA"/>
</dbReference>
<gene>
    <name evidence="1" type="ORF">QAD02_013308</name>
</gene>
<reference evidence="1" key="1">
    <citation type="submission" date="2023-04" db="EMBL/GenBank/DDBJ databases">
        <title>A chromosome-level genome assembly of the parasitoid wasp Eretmocerus hayati.</title>
        <authorList>
            <person name="Zhong Y."/>
            <person name="Liu S."/>
            <person name="Liu Y."/>
        </authorList>
    </citation>
    <scope>NUCLEOTIDE SEQUENCE</scope>
    <source>
        <strain evidence="1">ZJU_SS_LIU_2023</strain>
    </source>
</reference>
<dbReference type="Proteomes" id="UP001239111">
    <property type="component" value="Chromosome 2"/>
</dbReference>
<protein>
    <submittedName>
        <fullName evidence="1">Uncharacterized protein</fullName>
    </submittedName>
</protein>
<evidence type="ECO:0000313" key="2">
    <source>
        <dbReference type="Proteomes" id="UP001239111"/>
    </source>
</evidence>
<proteinExistence type="predicted"/>
<keyword evidence="2" id="KW-1185">Reference proteome</keyword>